<evidence type="ECO:0000256" key="5">
    <source>
        <dbReference type="ARBA" id="ARBA00022737"/>
    </source>
</evidence>
<keyword evidence="7" id="KW-0418">Kinase</keyword>
<evidence type="ECO:0000256" key="8">
    <source>
        <dbReference type="ARBA" id="ARBA00022840"/>
    </source>
</evidence>
<dbReference type="GO" id="GO:0005524">
    <property type="term" value="F:ATP binding"/>
    <property type="evidence" value="ECO:0007669"/>
    <property type="project" value="UniProtKB-KW"/>
</dbReference>
<dbReference type="Pfam" id="PF07714">
    <property type="entry name" value="PK_Tyr_Ser-Thr"/>
    <property type="match status" value="1"/>
</dbReference>
<keyword evidence="4 15" id="KW-0732">Signal</keyword>
<dbReference type="PROSITE" id="PS51473">
    <property type="entry name" value="GNK2"/>
    <property type="match status" value="2"/>
</dbReference>
<dbReference type="Pfam" id="PF01657">
    <property type="entry name" value="Stress-antifung"/>
    <property type="match status" value="2"/>
</dbReference>
<dbReference type="CDD" id="cd23509">
    <property type="entry name" value="Gnk2-like"/>
    <property type="match status" value="2"/>
</dbReference>
<feature type="signal peptide" evidence="15">
    <location>
        <begin position="1"/>
        <end position="30"/>
    </location>
</feature>
<feature type="transmembrane region" description="Helical" evidence="14">
    <location>
        <begin position="272"/>
        <end position="295"/>
    </location>
</feature>
<keyword evidence="11" id="KW-0325">Glycoprotein</keyword>
<feature type="domain" description="Gnk2-homologous" evidence="17">
    <location>
        <begin position="31"/>
        <end position="133"/>
    </location>
</feature>
<keyword evidence="2" id="KW-0723">Serine/threonine-protein kinase</keyword>
<feature type="chain" id="PRO_5035898505" description="non-specific serine/threonine protein kinase" evidence="15">
    <location>
        <begin position="31"/>
        <end position="654"/>
    </location>
</feature>
<dbReference type="SMART" id="SM00220">
    <property type="entry name" value="S_TKc"/>
    <property type="match status" value="1"/>
</dbReference>
<dbReference type="FunFam" id="3.30.430.20:FF:000009">
    <property type="entry name" value="Cysteine-rich receptor-like protein kinase 28"/>
    <property type="match status" value="1"/>
</dbReference>
<evidence type="ECO:0000256" key="12">
    <source>
        <dbReference type="ARBA" id="ARBA00047899"/>
    </source>
</evidence>
<dbReference type="InterPro" id="IPR001245">
    <property type="entry name" value="Ser-Thr/Tyr_kinase_cat_dom"/>
</dbReference>
<evidence type="ECO:0000313" key="18">
    <source>
        <dbReference type="EMBL" id="KAG6641598.1"/>
    </source>
</evidence>
<accession>A0A8T1PI21</accession>
<dbReference type="FunFam" id="3.30.430.20:FF:000002">
    <property type="entry name" value="Cysteine-rich receptor-like protein kinase 10"/>
    <property type="match status" value="1"/>
</dbReference>
<evidence type="ECO:0000259" key="16">
    <source>
        <dbReference type="PROSITE" id="PS50011"/>
    </source>
</evidence>
<dbReference type="PROSITE" id="PS00108">
    <property type="entry name" value="PROTEIN_KINASE_ST"/>
    <property type="match status" value="1"/>
</dbReference>
<keyword evidence="14" id="KW-1133">Transmembrane helix</keyword>
<feature type="domain" description="Gnk2-homologous" evidence="17">
    <location>
        <begin position="139"/>
        <end position="247"/>
    </location>
</feature>
<keyword evidence="8" id="KW-0067">ATP-binding</keyword>
<dbReference type="InterPro" id="IPR000719">
    <property type="entry name" value="Prot_kinase_dom"/>
</dbReference>
<evidence type="ECO:0000313" key="19">
    <source>
        <dbReference type="Proteomes" id="UP000811609"/>
    </source>
</evidence>
<sequence>MNHPHISPKFIQLLTFSAFLALLPWDLAYADPPYSFCPNTSNYTDGDQFQKNLNDVLHFLTSNASASKFYDSSTGNGTDHVYGAHMCLNYITNETCRDCIATAAQDILQVCPNTREAVVWEEVCQLRYSNQNFFGQVNVTGNIGLDNQQNISQPEQFKSVVKETLNNLTTEASAFNLSAKLMYATGEAAFEDKTIYALVQCTRDLSGDGCNSCLQTAITDVLNCCYFSIGARLLSRSCYLRYELYSFYGDASKSPSSTNDQGASGGKKMRTIITLMVVSACFALVLFASFIYCLVKKKAIKRVREGISRQANTRSDAGFPRIDLASIQAATDNFSDSNKLGEGGFGPVYKGILSDGKEVAVKRLSCCSEQGSEEFTNEVLLIMRLQHKNLVKLLGFCIDGEEKLLVYEFMPNRSLDVFLFDRSRRAQMDWNKRVNIIGGIARGVLYLHEDSRLRIIHRDLKASNVLLDYDLNPKIADFGMARIFAGTEGEANTAKIAGTFGYMAPEYAMQGTYSIKSDVFSFGVLLIEIITGRRNVGFHRTKRAPSLVAFAWTLWNEGNHVLELMDPMLKEESCSPDEFLRYLHIGLLCVQEDANERPTMSSVVVMLKSDSTTTSLCQPQQPAFSVGRFTDHYETSSPGFLSVNDLSISNVGPR</sequence>
<keyword evidence="10" id="KW-0675">Receptor</keyword>
<gene>
    <name evidence="18" type="ORF">CIPAW_09G085500</name>
</gene>
<evidence type="ECO:0000256" key="1">
    <source>
        <dbReference type="ARBA" id="ARBA00012513"/>
    </source>
</evidence>
<dbReference type="GO" id="GO:0005886">
    <property type="term" value="C:plasma membrane"/>
    <property type="evidence" value="ECO:0007669"/>
    <property type="project" value="TreeGrafter"/>
</dbReference>
<evidence type="ECO:0000256" key="13">
    <source>
        <dbReference type="ARBA" id="ARBA00048679"/>
    </source>
</evidence>
<dbReference type="EC" id="2.7.11.1" evidence="1"/>
<dbReference type="InterPro" id="IPR002902">
    <property type="entry name" value="GNK2"/>
</dbReference>
<evidence type="ECO:0000256" key="14">
    <source>
        <dbReference type="SAM" id="Phobius"/>
    </source>
</evidence>
<keyword evidence="3" id="KW-0808">Transferase</keyword>
<dbReference type="AlphaFoldDB" id="A0A8T1PI21"/>
<keyword evidence="6" id="KW-0547">Nucleotide-binding</keyword>
<dbReference type="GO" id="GO:0004674">
    <property type="term" value="F:protein serine/threonine kinase activity"/>
    <property type="evidence" value="ECO:0007669"/>
    <property type="project" value="UniProtKB-KW"/>
</dbReference>
<evidence type="ECO:0000256" key="3">
    <source>
        <dbReference type="ARBA" id="ARBA00022679"/>
    </source>
</evidence>
<evidence type="ECO:0000259" key="17">
    <source>
        <dbReference type="PROSITE" id="PS51473"/>
    </source>
</evidence>
<comment type="catalytic activity">
    <reaction evidence="12">
        <text>L-threonyl-[protein] + ATP = O-phospho-L-threonyl-[protein] + ADP + H(+)</text>
        <dbReference type="Rhea" id="RHEA:46608"/>
        <dbReference type="Rhea" id="RHEA-COMP:11060"/>
        <dbReference type="Rhea" id="RHEA-COMP:11605"/>
        <dbReference type="ChEBI" id="CHEBI:15378"/>
        <dbReference type="ChEBI" id="CHEBI:30013"/>
        <dbReference type="ChEBI" id="CHEBI:30616"/>
        <dbReference type="ChEBI" id="CHEBI:61977"/>
        <dbReference type="ChEBI" id="CHEBI:456216"/>
        <dbReference type="EC" id="2.7.11.1"/>
    </reaction>
</comment>
<keyword evidence="5" id="KW-0677">Repeat</keyword>
<keyword evidence="19" id="KW-1185">Reference proteome</keyword>
<proteinExistence type="predicted"/>
<reference evidence="18" key="1">
    <citation type="submission" date="2020-12" db="EMBL/GenBank/DDBJ databases">
        <title>WGS assembly of Carya illinoinensis cv. Pawnee.</title>
        <authorList>
            <person name="Platts A."/>
            <person name="Shu S."/>
            <person name="Wright S."/>
            <person name="Barry K."/>
            <person name="Edger P."/>
            <person name="Pires J.C."/>
            <person name="Schmutz J."/>
        </authorList>
    </citation>
    <scope>NUCLEOTIDE SEQUENCE</scope>
    <source>
        <tissue evidence="18">Leaf</tissue>
    </source>
</reference>
<dbReference type="PANTHER" id="PTHR27002">
    <property type="entry name" value="RECEPTOR-LIKE SERINE/THREONINE-PROTEIN KINASE SD1-8"/>
    <property type="match status" value="1"/>
</dbReference>
<evidence type="ECO:0000256" key="15">
    <source>
        <dbReference type="SAM" id="SignalP"/>
    </source>
</evidence>
<keyword evidence="9" id="KW-1015">Disulfide bond</keyword>
<organism evidence="18 19">
    <name type="scientific">Carya illinoinensis</name>
    <name type="common">Pecan</name>
    <dbReference type="NCBI Taxonomy" id="32201"/>
    <lineage>
        <taxon>Eukaryota</taxon>
        <taxon>Viridiplantae</taxon>
        <taxon>Streptophyta</taxon>
        <taxon>Embryophyta</taxon>
        <taxon>Tracheophyta</taxon>
        <taxon>Spermatophyta</taxon>
        <taxon>Magnoliopsida</taxon>
        <taxon>eudicotyledons</taxon>
        <taxon>Gunneridae</taxon>
        <taxon>Pentapetalae</taxon>
        <taxon>rosids</taxon>
        <taxon>fabids</taxon>
        <taxon>Fagales</taxon>
        <taxon>Juglandaceae</taxon>
        <taxon>Carya</taxon>
    </lineage>
</organism>
<dbReference type="Proteomes" id="UP000811609">
    <property type="component" value="Chromosome 9"/>
</dbReference>
<protein>
    <recommendedName>
        <fullName evidence="1">non-specific serine/threonine protein kinase</fullName>
        <ecNumber evidence="1">2.7.11.1</ecNumber>
    </recommendedName>
</protein>
<dbReference type="FunFam" id="1.10.510.10:FF:000060">
    <property type="entry name" value="G-type lectin S-receptor-like serine/threonine-protein kinase"/>
    <property type="match status" value="1"/>
</dbReference>
<comment type="catalytic activity">
    <reaction evidence="13">
        <text>L-seryl-[protein] + ATP = O-phospho-L-seryl-[protein] + ADP + H(+)</text>
        <dbReference type="Rhea" id="RHEA:17989"/>
        <dbReference type="Rhea" id="RHEA-COMP:9863"/>
        <dbReference type="Rhea" id="RHEA-COMP:11604"/>
        <dbReference type="ChEBI" id="CHEBI:15378"/>
        <dbReference type="ChEBI" id="CHEBI:29999"/>
        <dbReference type="ChEBI" id="CHEBI:30616"/>
        <dbReference type="ChEBI" id="CHEBI:83421"/>
        <dbReference type="ChEBI" id="CHEBI:456216"/>
        <dbReference type="EC" id="2.7.11.1"/>
    </reaction>
</comment>
<dbReference type="FunFam" id="3.30.200.20:FF:001231">
    <property type="entry name" value="Cysteine-rich receptor-like protein kinase 10"/>
    <property type="match status" value="1"/>
</dbReference>
<dbReference type="PANTHER" id="PTHR27002:SF679">
    <property type="entry name" value="CYSTEINE-RICH RECEPTOR-LIKE PROTEIN KINASE 10 ISOFORM X1"/>
    <property type="match status" value="1"/>
</dbReference>
<dbReference type="EMBL" id="CM031817">
    <property type="protein sequence ID" value="KAG6641598.1"/>
    <property type="molecule type" value="Genomic_DNA"/>
</dbReference>
<keyword evidence="14" id="KW-0812">Transmembrane</keyword>
<dbReference type="CDD" id="cd14066">
    <property type="entry name" value="STKc_IRAK"/>
    <property type="match status" value="1"/>
</dbReference>
<evidence type="ECO:0000256" key="7">
    <source>
        <dbReference type="ARBA" id="ARBA00022777"/>
    </source>
</evidence>
<keyword evidence="14" id="KW-0472">Membrane</keyword>
<evidence type="ECO:0000256" key="4">
    <source>
        <dbReference type="ARBA" id="ARBA00022729"/>
    </source>
</evidence>
<feature type="domain" description="Protein kinase" evidence="16">
    <location>
        <begin position="334"/>
        <end position="624"/>
    </location>
</feature>
<dbReference type="InterPro" id="IPR008271">
    <property type="entry name" value="Ser/Thr_kinase_AS"/>
</dbReference>
<comment type="caution">
    <text evidence="18">The sequence shown here is derived from an EMBL/GenBank/DDBJ whole genome shotgun (WGS) entry which is preliminary data.</text>
</comment>
<evidence type="ECO:0000256" key="10">
    <source>
        <dbReference type="ARBA" id="ARBA00023170"/>
    </source>
</evidence>
<dbReference type="PROSITE" id="PS50011">
    <property type="entry name" value="PROTEIN_KINASE_DOM"/>
    <property type="match status" value="1"/>
</dbReference>
<evidence type="ECO:0000256" key="9">
    <source>
        <dbReference type="ARBA" id="ARBA00023157"/>
    </source>
</evidence>
<evidence type="ECO:0000256" key="11">
    <source>
        <dbReference type="ARBA" id="ARBA00023180"/>
    </source>
</evidence>
<evidence type="ECO:0000256" key="6">
    <source>
        <dbReference type="ARBA" id="ARBA00022741"/>
    </source>
</evidence>
<name>A0A8T1PI21_CARIL</name>
<evidence type="ECO:0000256" key="2">
    <source>
        <dbReference type="ARBA" id="ARBA00022527"/>
    </source>
</evidence>